<dbReference type="UniPathway" id="UPA00109">
    <property type="reaction ID" value="UER00186"/>
</dbReference>
<comment type="caution">
    <text evidence="16">The sequence shown here is derived from an EMBL/GenBank/DDBJ whole genome shotgun (WGS) entry which is preliminary data.</text>
</comment>
<evidence type="ECO:0000256" key="12">
    <source>
        <dbReference type="PIRSR" id="PIRSR001492-2"/>
    </source>
</evidence>
<feature type="binding site" evidence="10 12">
    <location>
        <position position="123"/>
    </location>
    <ligand>
        <name>substrate</name>
    </ligand>
</feature>
<dbReference type="RefSeq" id="WP_124945361.1">
    <property type="nucleotide sequence ID" value="NZ_BHVT01000010.1"/>
</dbReference>
<dbReference type="InterPro" id="IPR006124">
    <property type="entry name" value="Metalloenzyme"/>
</dbReference>
<dbReference type="InterPro" id="IPR017850">
    <property type="entry name" value="Alkaline_phosphatase_core_sf"/>
</dbReference>
<evidence type="ECO:0000256" key="9">
    <source>
        <dbReference type="ARBA" id="ARBA00071648"/>
    </source>
</evidence>
<feature type="binding site" evidence="10 12">
    <location>
        <position position="335"/>
    </location>
    <ligand>
        <name>substrate</name>
    </ligand>
</feature>
<evidence type="ECO:0000259" key="14">
    <source>
        <dbReference type="Pfam" id="PF01676"/>
    </source>
</evidence>
<protein>
    <recommendedName>
        <fullName evidence="9 10">2,3-bisphosphoglycerate-independent phosphoglycerate mutase</fullName>
        <shortName evidence="10">BPG-independent PGAM</shortName>
        <shortName evidence="10">Phosphoglyceromutase</shortName>
        <shortName evidence="10">iPGM</shortName>
        <ecNumber evidence="4 10">5.4.2.12</ecNumber>
    </recommendedName>
</protein>
<accession>A0A4R3Y140</accession>
<proteinExistence type="inferred from homology"/>
<feature type="binding site" evidence="10 13">
    <location>
        <position position="443"/>
    </location>
    <ligand>
        <name>Mn(2+)</name>
        <dbReference type="ChEBI" id="CHEBI:29035"/>
        <label>2</label>
    </ligand>
</feature>
<feature type="binding site" evidence="10 13">
    <location>
        <position position="462"/>
    </location>
    <ligand>
        <name>Mn(2+)</name>
        <dbReference type="ChEBI" id="CHEBI:29035"/>
        <label>1</label>
    </ligand>
</feature>
<dbReference type="Gene3D" id="3.40.1450.10">
    <property type="entry name" value="BPG-independent phosphoglycerate mutase, domain B"/>
    <property type="match status" value="1"/>
</dbReference>
<comment type="similarity">
    <text evidence="3 10">Belongs to the BPG-independent phosphoglycerate mutase family.</text>
</comment>
<dbReference type="OrthoDB" id="9800863at2"/>
<dbReference type="SUPFAM" id="SSF53649">
    <property type="entry name" value="Alkaline phosphatase-like"/>
    <property type="match status" value="1"/>
</dbReference>
<feature type="binding site" evidence="10 12">
    <location>
        <position position="185"/>
    </location>
    <ligand>
        <name>substrate</name>
    </ligand>
</feature>
<dbReference type="HAMAP" id="MF_01038">
    <property type="entry name" value="GpmI"/>
    <property type="match status" value="1"/>
</dbReference>
<comment type="catalytic activity">
    <reaction evidence="1 10">
        <text>(2R)-2-phosphoglycerate = (2R)-3-phosphoglycerate</text>
        <dbReference type="Rhea" id="RHEA:15901"/>
        <dbReference type="ChEBI" id="CHEBI:58272"/>
        <dbReference type="ChEBI" id="CHEBI:58289"/>
        <dbReference type="EC" id="5.4.2.12"/>
    </reaction>
</comment>
<dbReference type="GO" id="GO:0006096">
    <property type="term" value="P:glycolytic process"/>
    <property type="evidence" value="ECO:0007669"/>
    <property type="project" value="UniProtKB-UniRule"/>
</dbReference>
<feature type="binding site" evidence="10 13">
    <location>
        <position position="444"/>
    </location>
    <ligand>
        <name>Mn(2+)</name>
        <dbReference type="ChEBI" id="CHEBI:29035"/>
        <label>2</label>
    </ligand>
</feature>
<comment type="cofactor">
    <cofactor evidence="10">
        <name>Mn(2+)</name>
        <dbReference type="ChEBI" id="CHEBI:29035"/>
    </cofactor>
    <text evidence="10">Binds 2 manganese ions per subunit.</text>
</comment>
<dbReference type="Gene3D" id="3.40.720.10">
    <property type="entry name" value="Alkaline Phosphatase, subunit A"/>
    <property type="match status" value="1"/>
</dbReference>
<sequence>MNVTPALLIILDGFGCRHNGNDNAIEKANKPHWDALWKKNPHTTIQASEAAVGLPAQQMGNSEVGHLNIGAGRVVYQEFTRIDRAINSGHFFSNPTLKNAVELAKNNGKALHILGLLSDGGVHSHELHIHAMLEMAARNGLKEVYLHIFLDGRDTPPKSAEPYIKKLQEKCDQLKAGRIASMIGRYFAMDRDRRWQRVKSAYDLLTQGKAEYQAKSALEGLQMAYDRGESDEFVKATAIIPEGMEPVRMEDGDAIVVMNFRSDRARQISRTFIEPDFNEFEREYVPKLGVYCTLTSYNDEFDIPVAYPAERIRNGFGEYIAHLGLKQLRIAETEKYPHVTFFFNGGEENAYPGEERILIPSPDVATYDMQPEMSAYEVTRKLVAAIESRKFDAIICNYANADMVGHTGNLEAAIKAIEVLDDCIEKAVKAMQSIGGEVLITADHGNAEMMSDEATQQAHTAHTLNLVPLLYIGRKGAHIAETGALEDVTPTLLKIMGIDQPIEMTGRSLIEFE</sequence>
<feature type="binding site" evidence="10 12">
    <location>
        <position position="191"/>
    </location>
    <ligand>
        <name>substrate</name>
    </ligand>
</feature>
<reference evidence="16 17" key="1">
    <citation type="submission" date="2019-03" db="EMBL/GenBank/DDBJ databases">
        <title>Genomic Encyclopedia of Type Strains, Phase IV (KMG-IV): sequencing the most valuable type-strain genomes for metagenomic binning, comparative biology and taxonomic classification.</title>
        <authorList>
            <person name="Goeker M."/>
        </authorList>
    </citation>
    <scope>NUCLEOTIDE SEQUENCE [LARGE SCALE GENOMIC DNA]</scope>
    <source>
        <strain evidence="16 17">DSM 100309</strain>
    </source>
</reference>
<feature type="binding site" evidence="10 13">
    <location>
        <position position="406"/>
    </location>
    <ligand>
        <name>Mn(2+)</name>
        <dbReference type="ChEBI" id="CHEBI:29035"/>
        <label>1</label>
    </ligand>
</feature>
<dbReference type="Proteomes" id="UP000295367">
    <property type="component" value="Unassembled WGS sequence"/>
</dbReference>
<evidence type="ECO:0000259" key="15">
    <source>
        <dbReference type="Pfam" id="PF06415"/>
    </source>
</evidence>
<dbReference type="FunFam" id="3.40.1450.10:FF:000001">
    <property type="entry name" value="2,3-bisphosphoglycerate-independent phosphoglycerate mutase"/>
    <property type="match status" value="1"/>
</dbReference>
<feature type="binding site" evidence="10 13">
    <location>
        <position position="62"/>
    </location>
    <ligand>
        <name>Mn(2+)</name>
        <dbReference type="ChEBI" id="CHEBI:29035"/>
        <label>2</label>
    </ligand>
</feature>
<name>A0A4R3Y140_9PROT</name>
<keyword evidence="8 10" id="KW-0413">Isomerase</keyword>
<feature type="domain" description="Metalloenzyme" evidence="14">
    <location>
        <begin position="5"/>
        <end position="499"/>
    </location>
</feature>
<comment type="subunit">
    <text evidence="10">Monomer.</text>
</comment>
<dbReference type="EMBL" id="SMCO01000010">
    <property type="protein sequence ID" value="TCV85197.1"/>
    <property type="molecule type" value="Genomic_DNA"/>
</dbReference>
<organism evidence="16 17">
    <name type="scientific">Sulfurirhabdus autotrophica</name>
    <dbReference type="NCBI Taxonomy" id="1706046"/>
    <lineage>
        <taxon>Bacteria</taxon>
        <taxon>Pseudomonadati</taxon>
        <taxon>Pseudomonadota</taxon>
        <taxon>Betaproteobacteria</taxon>
        <taxon>Nitrosomonadales</taxon>
        <taxon>Sulfuricellaceae</taxon>
        <taxon>Sulfurirhabdus</taxon>
    </lineage>
</organism>
<keyword evidence="17" id="KW-1185">Reference proteome</keyword>
<dbReference type="CDD" id="cd16010">
    <property type="entry name" value="iPGM"/>
    <property type="match status" value="1"/>
</dbReference>
<dbReference type="GO" id="GO:0006007">
    <property type="term" value="P:glucose catabolic process"/>
    <property type="evidence" value="ECO:0007669"/>
    <property type="project" value="InterPro"/>
</dbReference>
<dbReference type="GO" id="GO:0030145">
    <property type="term" value="F:manganese ion binding"/>
    <property type="evidence" value="ECO:0007669"/>
    <property type="project" value="UniProtKB-UniRule"/>
</dbReference>
<dbReference type="InterPro" id="IPR011258">
    <property type="entry name" value="BPG-indep_PGM_N"/>
</dbReference>
<dbReference type="PIRSF" id="PIRSF001492">
    <property type="entry name" value="IPGAM"/>
    <property type="match status" value="1"/>
</dbReference>
<feature type="active site" description="Phosphoserine intermediate" evidence="10 11">
    <location>
        <position position="62"/>
    </location>
</feature>
<dbReference type="EC" id="5.4.2.12" evidence="4 10"/>
<evidence type="ECO:0000313" key="17">
    <source>
        <dbReference type="Proteomes" id="UP000295367"/>
    </source>
</evidence>
<keyword evidence="6 10" id="KW-0324">Glycolysis</keyword>
<evidence type="ECO:0000256" key="1">
    <source>
        <dbReference type="ARBA" id="ARBA00000370"/>
    </source>
</evidence>
<dbReference type="NCBIfam" id="TIGR01307">
    <property type="entry name" value="pgm_bpd_ind"/>
    <property type="match status" value="1"/>
</dbReference>
<evidence type="ECO:0000256" key="3">
    <source>
        <dbReference type="ARBA" id="ARBA00008819"/>
    </source>
</evidence>
<feature type="binding site" evidence="10 12">
    <location>
        <begin position="153"/>
        <end position="154"/>
    </location>
    <ligand>
        <name>substrate</name>
    </ligand>
</feature>
<comment type="function">
    <text evidence="10">Catalyzes the interconversion of 2-phosphoglycerate and 3-phosphoglycerate.</text>
</comment>
<dbReference type="AlphaFoldDB" id="A0A4R3Y140"/>
<evidence type="ECO:0000256" key="13">
    <source>
        <dbReference type="PIRSR" id="PIRSR001492-3"/>
    </source>
</evidence>
<dbReference type="GO" id="GO:0005829">
    <property type="term" value="C:cytosol"/>
    <property type="evidence" value="ECO:0007669"/>
    <property type="project" value="TreeGrafter"/>
</dbReference>
<dbReference type="SUPFAM" id="SSF64158">
    <property type="entry name" value="2,3-Bisphosphoglycerate-independent phosphoglycerate mutase, substrate-binding domain"/>
    <property type="match status" value="1"/>
</dbReference>
<evidence type="ECO:0000256" key="2">
    <source>
        <dbReference type="ARBA" id="ARBA00004798"/>
    </source>
</evidence>
<evidence type="ECO:0000256" key="7">
    <source>
        <dbReference type="ARBA" id="ARBA00023211"/>
    </source>
</evidence>
<evidence type="ECO:0000313" key="16">
    <source>
        <dbReference type="EMBL" id="TCV85197.1"/>
    </source>
</evidence>
<dbReference type="PANTHER" id="PTHR31637:SF0">
    <property type="entry name" value="2,3-BISPHOSPHOGLYCERATE-INDEPENDENT PHOSPHOGLYCERATE MUTASE"/>
    <property type="match status" value="1"/>
</dbReference>
<dbReference type="InterPro" id="IPR005995">
    <property type="entry name" value="Pgm_bpd_ind"/>
</dbReference>
<evidence type="ECO:0000256" key="11">
    <source>
        <dbReference type="PIRSR" id="PIRSR001492-1"/>
    </source>
</evidence>
<evidence type="ECO:0000256" key="6">
    <source>
        <dbReference type="ARBA" id="ARBA00023152"/>
    </source>
</evidence>
<evidence type="ECO:0000256" key="5">
    <source>
        <dbReference type="ARBA" id="ARBA00022723"/>
    </source>
</evidence>
<keyword evidence="5 10" id="KW-0479">Metal-binding</keyword>
<dbReference type="GO" id="GO:0004619">
    <property type="term" value="F:phosphoglycerate mutase activity"/>
    <property type="evidence" value="ECO:0007669"/>
    <property type="project" value="UniProtKB-UniRule"/>
</dbReference>
<feature type="binding site" evidence="10 13">
    <location>
        <position position="12"/>
    </location>
    <ligand>
        <name>Mn(2+)</name>
        <dbReference type="ChEBI" id="CHEBI:29035"/>
        <label>2</label>
    </ligand>
</feature>
<dbReference type="PANTHER" id="PTHR31637">
    <property type="entry name" value="2,3-BISPHOSPHOGLYCERATE-INDEPENDENT PHOSPHOGLYCERATE MUTASE"/>
    <property type="match status" value="1"/>
</dbReference>
<gene>
    <name evidence="10" type="primary">gpmI</name>
    <name evidence="16" type="ORF">EDC63_11086</name>
</gene>
<feature type="binding site" evidence="10 13">
    <location>
        <position position="402"/>
    </location>
    <ligand>
        <name>Mn(2+)</name>
        <dbReference type="ChEBI" id="CHEBI:29035"/>
        <label>1</label>
    </ligand>
</feature>
<keyword evidence="7 10" id="KW-0464">Manganese</keyword>
<dbReference type="Pfam" id="PF01676">
    <property type="entry name" value="Metalloenzyme"/>
    <property type="match status" value="1"/>
</dbReference>
<dbReference type="InterPro" id="IPR036646">
    <property type="entry name" value="PGAM_B_sf"/>
</dbReference>
<evidence type="ECO:0000256" key="10">
    <source>
        <dbReference type="HAMAP-Rule" id="MF_01038"/>
    </source>
</evidence>
<feature type="binding site" evidence="10 12">
    <location>
        <begin position="261"/>
        <end position="264"/>
    </location>
    <ligand>
        <name>substrate</name>
    </ligand>
</feature>
<evidence type="ECO:0000256" key="4">
    <source>
        <dbReference type="ARBA" id="ARBA00012026"/>
    </source>
</evidence>
<feature type="domain" description="BPG-independent PGAM N-terminal" evidence="15">
    <location>
        <begin position="82"/>
        <end position="298"/>
    </location>
</feature>
<evidence type="ECO:0000256" key="8">
    <source>
        <dbReference type="ARBA" id="ARBA00023235"/>
    </source>
</evidence>
<dbReference type="Pfam" id="PF06415">
    <property type="entry name" value="iPGM_N"/>
    <property type="match status" value="1"/>
</dbReference>
<comment type="pathway">
    <text evidence="2 10">Carbohydrate degradation; glycolysis; pyruvate from D-glyceraldehyde 3-phosphate: step 3/5.</text>
</comment>